<protein>
    <recommendedName>
        <fullName evidence="3">DUF5082 domain-containing protein</fullName>
    </recommendedName>
</protein>
<evidence type="ECO:0000313" key="2">
    <source>
        <dbReference type="Proteomes" id="UP000031829"/>
    </source>
</evidence>
<accession>A0A0B6ARS9</accession>
<name>A0A0B6ARS9_PRIM2</name>
<dbReference type="InterPro" id="IPR036689">
    <property type="entry name" value="ESAT-6-like_sf"/>
</dbReference>
<gene>
    <name evidence="1" type="ORF">BG04_2635</name>
</gene>
<dbReference type="EMBL" id="CP009920">
    <property type="protein sequence ID" value="AJI23837.1"/>
    <property type="molecule type" value="Genomic_DNA"/>
</dbReference>
<dbReference type="RefSeq" id="WP_013055102.1">
    <property type="nucleotide sequence ID" value="NZ_BCVB01000013.1"/>
</dbReference>
<dbReference type="SUPFAM" id="SSF140453">
    <property type="entry name" value="EsxAB dimer-like"/>
    <property type="match status" value="1"/>
</dbReference>
<evidence type="ECO:0000313" key="1">
    <source>
        <dbReference type="EMBL" id="AJI23837.1"/>
    </source>
</evidence>
<organism evidence="1 2">
    <name type="scientific">Priestia megaterium (strain ATCC 14581 / DSM 32 / CCUG 1817 / JCM 2506 / NBRC 15308 / NCIMB 9376 / NCTC 10342 / NRRL B-14308 / VKM B-512 / Ford 19)</name>
    <name type="common">Bacillus megaterium</name>
    <dbReference type="NCBI Taxonomy" id="1348623"/>
    <lineage>
        <taxon>Bacteria</taxon>
        <taxon>Bacillati</taxon>
        <taxon>Bacillota</taxon>
        <taxon>Bacilli</taxon>
        <taxon>Bacillales</taxon>
        <taxon>Bacillaceae</taxon>
        <taxon>Priestia</taxon>
    </lineage>
</organism>
<dbReference type="AlphaFoldDB" id="A0A0B6ARS9"/>
<dbReference type="Proteomes" id="UP000031829">
    <property type="component" value="Chromosome"/>
</dbReference>
<dbReference type="HOGENOM" id="CLU_2231136_0_0_9"/>
<sequence length="105" mass="12682">MDAIDDLFDDIERRRKSKEYSRDADQLESYLHEVQRIMEFLEEGIYLFQNSHQQYASDWSGRSKSSYEDIYNDITQSTFHLYDVRDELFQTLRLEISRLRELASA</sequence>
<proteinExistence type="predicted"/>
<reference evidence="1 2" key="1">
    <citation type="journal article" date="2015" name="Genome Announc.">
        <title>Complete genome sequences for 35 biothreat assay-relevant bacillus species.</title>
        <authorList>
            <person name="Johnson S.L."/>
            <person name="Daligault H.E."/>
            <person name="Davenport K.W."/>
            <person name="Jaissle J."/>
            <person name="Frey K.G."/>
            <person name="Ladner J.T."/>
            <person name="Broomall S.M."/>
            <person name="Bishop-Lilly K.A."/>
            <person name="Bruce D.C."/>
            <person name="Gibbons H.S."/>
            <person name="Coyne S.R."/>
            <person name="Lo C.C."/>
            <person name="Meincke L."/>
            <person name="Munk A.C."/>
            <person name="Koroleva G.I."/>
            <person name="Rosenzweig C.N."/>
            <person name="Palacios G.F."/>
            <person name="Redden C.L."/>
            <person name="Minogue T.D."/>
            <person name="Chain P.S."/>
        </authorList>
    </citation>
    <scope>NUCLEOTIDE SEQUENCE [LARGE SCALE GENOMIC DNA]</scope>
    <source>
        <strain evidence="2">ATCC 14581 / DSM 32 / JCM 2506 / NBRC 15308 / NCIMB 9376 / NCTC 10342 / NRRL B-14308 / VKM B-512</strain>
    </source>
</reference>
<dbReference type="GeneID" id="93640707"/>
<evidence type="ECO:0008006" key="3">
    <source>
        <dbReference type="Google" id="ProtNLM"/>
    </source>
</evidence>
<dbReference type="KEGG" id="bmeg:BG04_2635"/>